<dbReference type="CDD" id="cd03811">
    <property type="entry name" value="GT4_GT28_WabH-like"/>
    <property type="match status" value="1"/>
</dbReference>
<dbReference type="PANTHER" id="PTHR12526:SF630">
    <property type="entry name" value="GLYCOSYLTRANSFERASE"/>
    <property type="match status" value="1"/>
</dbReference>
<dbReference type="Gene3D" id="3.40.50.2000">
    <property type="entry name" value="Glycogen Phosphorylase B"/>
    <property type="match status" value="2"/>
</dbReference>
<evidence type="ECO:0000313" key="3">
    <source>
        <dbReference type="Proteomes" id="UP001432099"/>
    </source>
</evidence>
<name>A0ABM8IPV9_9FIRM</name>
<reference evidence="2" key="1">
    <citation type="journal article" date="2024" name="Int. J. Syst. Evol. Microbiol.">
        <title>Turicibacter faecis sp. nov., isolated from faeces of heart failure mouse model.</title>
        <authorList>
            <person name="Imamura Y."/>
            <person name="Motooka D."/>
            <person name="Nakajima Y."/>
            <person name="Ito S."/>
            <person name="Kitakaze M."/>
            <person name="Iida T."/>
            <person name="Nakamura S."/>
        </authorList>
    </citation>
    <scope>NUCLEOTIDE SEQUENCE</scope>
    <source>
        <strain evidence="2">TC023</strain>
    </source>
</reference>
<dbReference type="PANTHER" id="PTHR12526">
    <property type="entry name" value="GLYCOSYLTRANSFERASE"/>
    <property type="match status" value="1"/>
</dbReference>
<dbReference type="EMBL" id="AP028127">
    <property type="protein sequence ID" value="BEH91619.1"/>
    <property type="molecule type" value="Genomic_DNA"/>
</dbReference>
<protein>
    <recommendedName>
        <fullName evidence="1">Glycosyl transferase family 1 domain-containing protein</fullName>
    </recommendedName>
</protein>
<organism evidence="2 3">
    <name type="scientific">Turicibacter faecis</name>
    <dbReference type="NCBI Taxonomy" id="2963365"/>
    <lineage>
        <taxon>Bacteria</taxon>
        <taxon>Bacillati</taxon>
        <taxon>Bacillota</taxon>
        <taxon>Erysipelotrichia</taxon>
        <taxon>Erysipelotrichales</taxon>
        <taxon>Turicibacteraceae</taxon>
        <taxon>Turicibacter</taxon>
    </lineage>
</organism>
<dbReference type="Proteomes" id="UP001432099">
    <property type="component" value="Chromosome"/>
</dbReference>
<keyword evidence="3" id="KW-1185">Reference proteome</keyword>
<dbReference type="SUPFAM" id="SSF53756">
    <property type="entry name" value="UDP-Glycosyltransferase/glycogen phosphorylase"/>
    <property type="match status" value="1"/>
</dbReference>
<feature type="domain" description="Glycosyl transferase family 1" evidence="1">
    <location>
        <begin position="226"/>
        <end position="376"/>
    </location>
</feature>
<evidence type="ECO:0000259" key="1">
    <source>
        <dbReference type="Pfam" id="PF00534"/>
    </source>
</evidence>
<dbReference type="RefSeq" id="WP_161831093.1">
    <property type="nucleotide sequence ID" value="NZ_AP028127.1"/>
</dbReference>
<proteinExistence type="predicted"/>
<sequence length="402" mass="46546">MKKKLLFVIDSLPCAGAEKSLITLLSQLDYEQYEVDLQLFAYGWTLDELVPKEVNFLPPLSYTNYSKQSLKQMILNCRNLTQFKMIVARLRYSLFIRKGHLTNAQMARLYWQSIGSVIEKNEKVYDVAISYAQGIPTFYVADKTRAAKKYAWVNVSYTLGEEDRLFQEKYYQAYERIVAVSESAEEIFLESFPMFKDRMTIIYDINDYQMIKRMSELEPEFKLDVPHLKLLTIGRLDHQKGYDIALEAARLLKERGILFTWYVLGKGGLYDEIKQTIQKYGLEKEFILLGITANPYPMIKQCDIYVQTSKFEGYGLAIAEARMLNKPVVTTKFDAVFNQMVHEKNGLVTTMDGVGVADGIERLLKEPDLYHAIVDYLNQEKKGNVEEIAYFYQLIEKGTGRS</sequence>
<evidence type="ECO:0000313" key="2">
    <source>
        <dbReference type="EMBL" id="BEH91619.1"/>
    </source>
</evidence>
<accession>A0ABM8IPV9</accession>
<gene>
    <name evidence="2" type="ORF">T23_17210</name>
</gene>
<dbReference type="InterPro" id="IPR001296">
    <property type="entry name" value="Glyco_trans_1"/>
</dbReference>
<dbReference type="Pfam" id="PF00534">
    <property type="entry name" value="Glycos_transf_1"/>
    <property type="match status" value="1"/>
</dbReference>